<accession>A0A6N7EU89</accession>
<dbReference type="PANTHER" id="PTHR36965:SF1">
    <property type="entry name" value="FE(2+)-TRAFFICKING PROTEIN-RELATED"/>
    <property type="match status" value="1"/>
</dbReference>
<dbReference type="EMBL" id="WHNW01000004">
    <property type="protein sequence ID" value="MPV86121.1"/>
    <property type="molecule type" value="Genomic_DNA"/>
</dbReference>
<feature type="transmembrane region" description="Helical" evidence="2">
    <location>
        <begin position="39"/>
        <end position="60"/>
    </location>
</feature>
<protein>
    <submittedName>
        <fullName evidence="3">Oxidative damage protection protein</fullName>
    </submittedName>
</protein>
<evidence type="ECO:0000313" key="3">
    <source>
        <dbReference type="EMBL" id="MPV86121.1"/>
    </source>
</evidence>
<dbReference type="NCBIfam" id="NF003817">
    <property type="entry name" value="PRK05408.1"/>
    <property type="match status" value="1"/>
</dbReference>
<keyword evidence="2" id="KW-1133">Transmembrane helix</keyword>
<dbReference type="AlphaFoldDB" id="A0A6N7EU89"/>
<keyword evidence="2" id="KW-0472">Membrane</keyword>
<evidence type="ECO:0000256" key="2">
    <source>
        <dbReference type="SAM" id="Phobius"/>
    </source>
</evidence>
<dbReference type="InterPro" id="IPR036766">
    <property type="entry name" value="Fe_traffick_prot_YggX_sf"/>
</dbReference>
<evidence type="ECO:0000313" key="4">
    <source>
        <dbReference type="Proteomes" id="UP000471298"/>
    </source>
</evidence>
<dbReference type="InterPro" id="IPR007457">
    <property type="entry name" value="Fe_traffick_prot_YggX"/>
</dbReference>
<dbReference type="GO" id="GO:0005506">
    <property type="term" value="F:iron ion binding"/>
    <property type="evidence" value="ECO:0007669"/>
    <property type="project" value="InterPro"/>
</dbReference>
<dbReference type="PANTHER" id="PTHR36965">
    <property type="entry name" value="FE(2+)-TRAFFICKING PROTEIN-RELATED"/>
    <property type="match status" value="1"/>
</dbReference>
<dbReference type="GO" id="GO:0034599">
    <property type="term" value="P:cellular response to oxidative stress"/>
    <property type="evidence" value="ECO:0007669"/>
    <property type="project" value="TreeGrafter"/>
</dbReference>
<proteinExistence type="predicted"/>
<gene>
    <name evidence="3" type="ORF">GCU85_05160</name>
</gene>
<name>A0A6N7EU89_9GAMM</name>
<keyword evidence="1" id="KW-0408">Iron</keyword>
<dbReference type="InParanoid" id="A0A6N7EU89"/>
<comment type="caution">
    <text evidence="3">The sequence shown here is derived from an EMBL/GenBank/DDBJ whole genome shotgun (WGS) entry which is preliminary data.</text>
</comment>
<reference evidence="3 4" key="1">
    <citation type="submission" date="2019-10" db="EMBL/GenBank/DDBJ databases">
        <title>Cardiobacteriales fam. a chemoheterotrophic member of the order Cardiobacteriales, and proposal of Cardiobacteriales fam. nov.</title>
        <authorList>
            <person name="Wang C."/>
        </authorList>
    </citation>
    <scope>NUCLEOTIDE SEQUENCE [LARGE SCALE GENOMIC DNA]</scope>
    <source>
        <strain evidence="3 4">ML27</strain>
    </source>
</reference>
<dbReference type="Pfam" id="PF04362">
    <property type="entry name" value="Iron_traffic"/>
    <property type="match status" value="1"/>
</dbReference>
<evidence type="ECO:0000256" key="1">
    <source>
        <dbReference type="ARBA" id="ARBA00023004"/>
    </source>
</evidence>
<keyword evidence="2" id="KW-0812">Transmembrane</keyword>
<dbReference type="FunCoup" id="A0A6N7EU89">
    <property type="interactions" value="65"/>
</dbReference>
<keyword evidence="4" id="KW-1185">Reference proteome</keyword>
<organism evidence="3 4">
    <name type="scientific">Ostreibacterium oceani</name>
    <dbReference type="NCBI Taxonomy" id="2654998"/>
    <lineage>
        <taxon>Bacteria</taxon>
        <taxon>Pseudomonadati</taxon>
        <taxon>Pseudomonadota</taxon>
        <taxon>Gammaproteobacteria</taxon>
        <taxon>Cardiobacteriales</taxon>
        <taxon>Ostreibacteriaceae</taxon>
        <taxon>Ostreibacterium</taxon>
    </lineage>
</organism>
<dbReference type="SUPFAM" id="SSF111148">
    <property type="entry name" value="YggX-like"/>
    <property type="match status" value="1"/>
</dbReference>
<dbReference type="GO" id="GO:0005829">
    <property type="term" value="C:cytosol"/>
    <property type="evidence" value="ECO:0007669"/>
    <property type="project" value="TreeGrafter"/>
</dbReference>
<dbReference type="Proteomes" id="UP000471298">
    <property type="component" value="Unassembled WGS sequence"/>
</dbReference>
<dbReference type="Gene3D" id="1.10.3880.10">
    <property type="entry name" value="Fe(II) trafficking protein YggX"/>
    <property type="match status" value="1"/>
</dbReference>
<sequence length="129" mass="14715">MIGAIGGIVRAFLLGCFNYHRDVSCCYGVLIVISRLSQSAIICFIYALVKFGGFFVVYCVKLKKEGEGLSRPPIPGELGKRIQENISQEAWTMWLGQQTILINEYRLNPIDPQARQFLEEQMQTYLFED</sequence>